<keyword evidence="5" id="KW-0238">DNA-binding</keyword>
<protein>
    <recommendedName>
        <fullName evidence="10">Transcriptional repressor</fullName>
    </recommendedName>
</protein>
<dbReference type="Gene3D" id="3.30.1490.190">
    <property type="match status" value="1"/>
</dbReference>
<evidence type="ECO:0000313" key="8">
    <source>
        <dbReference type="EMBL" id="BAH05608.1"/>
    </source>
</evidence>
<evidence type="ECO:0000256" key="6">
    <source>
        <dbReference type="ARBA" id="ARBA00023163"/>
    </source>
</evidence>
<name>B9DZD3_CLOK1</name>
<dbReference type="AlphaFoldDB" id="B9DZD3"/>
<dbReference type="GO" id="GO:0008270">
    <property type="term" value="F:zinc ion binding"/>
    <property type="evidence" value="ECO:0007669"/>
    <property type="project" value="TreeGrafter"/>
</dbReference>
<feature type="binding site" evidence="7">
    <location>
        <position position="143"/>
    </location>
    <ligand>
        <name>Zn(2+)</name>
        <dbReference type="ChEBI" id="CHEBI:29105"/>
    </ligand>
</feature>
<dbReference type="KEGG" id="ckr:CKR_0557"/>
<proteinExistence type="inferred from homology"/>
<dbReference type="InterPro" id="IPR036390">
    <property type="entry name" value="WH_DNA-bd_sf"/>
</dbReference>
<dbReference type="PANTHER" id="PTHR33202:SF8">
    <property type="entry name" value="PEROXIDE-RESPONSIVE REPRESSOR PERR"/>
    <property type="match status" value="1"/>
</dbReference>
<comment type="similarity">
    <text evidence="1">Belongs to the Fur family.</text>
</comment>
<evidence type="ECO:0000256" key="4">
    <source>
        <dbReference type="ARBA" id="ARBA00023015"/>
    </source>
</evidence>
<dbReference type="CDD" id="cd07153">
    <property type="entry name" value="Fur_like"/>
    <property type="match status" value="1"/>
</dbReference>
<dbReference type="Gene3D" id="1.10.10.10">
    <property type="entry name" value="Winged helix-like DNA-binding domain superfamily/Winged helix DNA-binding domain"/>
    <property type="match status" value="1"/>
</dbReference>
<evidence type="ECO:0000256" key="5">
    <source>
        <dbReference type="ARBA" id="ARBA00023125"/>
    </source>
</evidence>
<dbReference type="InterPro" id="IPR036388">
    <property type="entry name" value="WH-like_DNA-bd_sf"/>
</dbReference>
<dbReference type="EMBL" id="AP009049">
    <property type="protein sequence ID" value="BAH05608.1"/>
    <property type="molecule type" value="Genomic_DNA"/>
</dbReference>
<keyword evidence="6" id="KW-0804">Transcription</keyword>
<dbReference type="InterPro" id="IPR043135">
    <property type="entry name" value="Fur_C"/>
</dbReference>
<keyword evidence="7" id="KW-0479">Metal-binding</keyword>
<evidence type="ECO:0000256" key="1">
    <source>
        <dbReference type="ARBA" id="ARBA00007957"/>
    </source>
</evidence>
<reference evidence="9" key="1">
    <citation type="submission" date="2005-09" db="EMBL/GenBank/DDBJ databases">
        <title>Complete genome sequence of Clostridium kluyveri and comparative genomics of Clostridia species.</title>
        <authorList>
            <person name="Inui M."/>
            <person name="Nonaka H."/>
            <person name="Shinoda Y."/>
            <person name="Ikenaga Y."/>
            <person name="Abe M."/>
            <person name="Naito K."/>
            <person name="Vertes A.A."/>
            <person name="Yukawa H."/>
        </authorList>
    </citation>
    <scope>NUCLEOTIDE SEQUENCE [LARGE SCALE GENOMIC DNA]</scope>
    <source>
        <strain evidence="9">NBRC 12016</strain>
    </source>
</reference>
<organism evidence="8 9">
    <name type="scientific">Clostridium kluyveri (strain NBRC 12016)</name>
    <dbReference type="NCBI Taxonomy" id="583346"/>
    <lineage>
        <taxon>Bacteria</taxon>
        <taxon>Bacillati</taxon>
        <taxon>Bacillota</taxon>
        <taxon>Clostridia</taxon>
        <taxon>Eubacteriales</taxon>
        <taxon>Clostridiaceae</taxon>
        <taxon>Clostridium</taxon>
    </lineage>
</organism>
<evidence type="ECO:0008006" key="10">
    <source>
        <dbReference type="Google" id="ProtNLM"/>
    </source>
</evidence>
<comment type="cofactor">
    <cofactor evidence="7">
        <name>Zn(2+)</name>
        <dbReference type="ChEBI" id="CHEBI:29105"/>
    </cofactor>
    <text evidence="7">Binds 1 zinc ion per subunit.</text>
</comment>
<dbReference type="RefSeq" id="WP_012620188.1">
    <property type="nucleotide sequence ID" value="NC_011837.1"/>
</dbReference>
<keyword evidence="4" id="KW-0805">Transcription regulation</keyword>
<keyword evidence="3 7" id="KW-0862">Zinc</keyword>
<gene>
    <name evidence="8" type="ordered locus">CKR_0557</name>
</gene>
<accession>B9DZD3</accession>
<evidence type="ECO:0000256" key="3">
    <source>
        <dbReference type="ARBA" id="ARBA00022833"/>
    </source>
</evidence>
<sequence>MDKNLLLYKKLIKNKGYEFTIQKRILLLEMINANTHLSVKQIYERIKDKNIGLATVYRSLKIFGELGIVKKINVDNINYYEIKIFSGKPLHVHFKCDKCNSIIDVDNLEQDLSYIKLNKKIEEKNDVEIYDVDIMLKGLCSKCKGG</sequence>
<evidence type="ECO:0000313" key="9">
    <source>
        <dbReference type="Proteomes" id="UP000007969"/>
    </source>
</evidence>
<dbReference type="InterPro" id="IPR002481">
    <property type="entry name" value="FUR"/>
</dbReference>
<dbReference type="GO" id="GO:0000976">
    <property type="term" value="F:transcription cis-regulatory region binding"/>
    <property type="evidence" value="ECO:0007669"/>
    <property type="project" value="TreeGrafter"/>
</dbReference>
<dbReference type="HOGENOM" id="CLU_096072_3_1_9"/>
<dbReference type="GO" id="GO:0003700">
    <property type="term" value="F:DNA-binding transcription factor activity"/>
    <property type="evidence" value="ECO:0007669"/>
    <property type="project" value="InterPro"/>
</dbReference>
<dbReference type="GO" id="GO:1900376">
    <property type="term" value="P:regulation of secondary metabolite biosynthetic process"/>
    <property type="evidence" value="ECO:0007669"/>
    <property type="project" value="TreeGrafter"/>
</dbReference>
<feature type="binding site" evidence="7">
    <location>
        <position position="99"/>
    </location>
    <ligand>
        <name>Zn(2+)</name>
        <dbReference type="ChEBI" id="CHEBI:29105"/>
    </ligand>
</feature>
<dbReference type="SUPFAM" id="SSF46785">
    <property type="entry name" value="Winged helix' DNA-binding domain"/>
    <property type="match status" value="1"/>
</dbReference>
<dbReference type="GO" id="GO:0045892">
    <property type="term" value="P:negative regulation of DNA-templated transcription"/>
    <property type="evidence" value="ECO:0007669"/>
    <property type="project" value="TreeGrafter"/>
</dbReference>
<dbReference type="PANTHER" id="PTHR33202">
    <property type="entry name" value="ZINC UPTAKE REGULATION PROTEIN"/>
    <property type="match status" value="1"/>
</dbReference>
<feature type="binding site" evidence="7">
    <location>
        <position position="96"/>
    </location>
    <ligand>
        <name>Zn(2+)</name>
        <dbReference type="ChEBI" id="CHEBI:29105"/>
    </ligand>
</feature>
<evidence type="ECO:0000256" key="2">
    <source>
        <dbReference type="ARBA" id="ARBA00022491"/>
    </source>
</evidence>
<dbReference type="Proteomes" id="UP000007969">
    <property type="component" value="Chromosome"/>
</dbReference>
<keyword evidence="2" id="KW-0678">Repressor</keyword>
<evidence type="ECO:0000256" key="7">
    <source>
        <dbReference type="PIRSR" id="PIRSR602481-1"/>
    </source>
</evidence>
<feature type="binding site" evidence="7">
    <location>
        <position position="140"/>
    </location>
    <ligand>
        <name>Zn(2+)</name>
        <dbReference type="ChEBI" id="CHEBI:29105"/>
    </ligand>
</feature>
<dbReference type="Pfam" id="PF01475">
    <property type="entry name" value="FUR"/>
    <property type="match status" value="1"/>
</dbReference>